<evidence type="ECO:0000259" key="1">
    <source>
        <dbReference type="Pfam" id="PF00174"/>
    </source>
</evidence>
<name>A0AAP2RE03_9EURY</name>
<reference evidence="2 3" key="1">
    <citation type="submission" date="2017-11" db="EMBL/GenBank/DDBJ databases">
        <title>Isolation and Characterization of Family Methanocellaceae Species from Potential Methane Hydrate Area Offshore Southwestern Taiwan.</title>
        <authorList>
            <person name="Zhang W.-L."/>
            <person name="Chen W.-C."/>
            <person name="Lai M.-C."/>
            <person name="Chen S.-C."/>
        </authorList>
    </citation>
    <scope>NUCLEOTIDE SEQUENCE [LARGE SCALE GENOMIC DNA]</scope>
    <source>
        <strain evidence="2 3">CWC-04</strain>
    </source>
</reference>
<dbReference type="EMBL" id="PGCK01000006">
    <property type="protein sequence ID" value="MCD1295041.1"/>
    <property type="molecule type" value="Genomic_DNA"/>
</dbReference>
<dbReference type="InterPro" id="IPR036374">
    <property type="entry name" value="OxRdtase_Mopterin-bd_sf"/>
</dbReference>
<evidence type="ECO:0000313" key="3">
    <source>
        <dbReference type="Proteomes" id="UP001320159"/>
    </source>
</evidence>
<dbReference type="SUPFAM" id="SSF56524">
    <property type="entry name" value="Oxidoreductase molybdopterin-binding domain"/>
    <property type="match status" value="1"/>
</dbReference>
<dbReference type="RefSeq" id="WP_230741881.1">
    <property type="nucleotide sequence ID" value="NZ_PGCK01000006.1"/>
</dbReference>
<protein>
    <recommendedName>
        <fullName evidence="1">Oxidoreductase molybdopterin-binding domain-containing protein</fullName>
    </recommendedName>
</protein>
<dbReference type="Pfam" id="PF00174">
    <property type="entry name" value="Oxidored_molyb"/>
    <property type="match status" value="1"/>
</dbReference>
<dbReference type="InterPro" id="IPR000572">
    <property type="entry name" value="OxRdtase_Mopterin-bd_dom"/>
</dbReference>
<accession>A0AAP2RE03</accession>
<dbReference type="Gene3D" id="3.90.420.10">
    <property type="entry name" value="Oxidoreductase, molybdopterin-binding domain"/>
    <property type="match status" value="1"/>
</dbReference>
<feature type="domain" description="Oxidoreductase molybdopterin-binding" evidence="1">
    <location>
        <begin position="41"/>
        <end position="130"/>
    </location>
</feature>
<proteinExistence type="predicted"/>
<dbReference type="AlphaFoldDB" id="A0AAP2RE03"/>
<sequence length="157" mass="16157">MKLNGKSILLLITMVAFIVAISGCTQPTATPAATPTPEPGPVVLTVKGNVDNQLDLTMADLNAYGTKTISVEGKDGVMMTYTGVSYSKLLEDAKLKGGAASATMIGADGYSKSLPIANITASQDAIIAIEEDKTLKAVIPGESKGAWVGGLVTIEIE</sequence>
<dbReference type="Proteomes" id="UP001320159">
    <property type="component" value="Unassembled WGS sequence"/>
</dbReference>
<gene>
    <name evidence="2" type="ORF">CUJ83_08530</name>
</gene>
<evidence type="ECO:0000313" key="2">
    <source>
        <dbReference type="EMBL" id="MCD1295041.1"/>
    </source>
</evidence>
<keyword evidence="3" id="KW-1185">Reference proteome</keyword>
<comment type="caution">
    <text evidence="2">The sequence shown here is derived from an EMBL/GenBank/DDBJ whole genome shotgun (WGS) entry which is preliminary data.</text>
</comment>
<dbReference type="PROSITE" id="PS51257">
    <property type="entry name" value="PROKAR_LIPOPROTEIN"/>
    <property type="match status" value="1"/>
</dbReference>
<organism evidence="2 3">
    <name type="scientific">Methanooceanicella nereidis</name>
    <dbReference type="NCBI Taxonomy" id="2052831"/>
    <lineage>
        <taxon>Archaea</taxon>
        <taxon>Methanobacteriati</taxon>
        <taxon>Methanobacteriota</taxon>
        <taxon>Stenosarchaea group</taxon>
        <taxon>Methanomicrobia</taxon>
        <taxon>Methanocellales</taxon>
        <taxon>Methanocellaceae</taxon>
        <taxon>Methanooceanicella</taxon>
    </lineage>
</organism>